<accession>A0AAD1MTU0</accession>
<evidence type="ECO:0008006" key="4">
    <source>
        <dbReference type="Google" id="ProtNLM"/>
    </source>
</evidence>
<reference evidence="2 3" key="1">
    <citation type="journal article" date="2019" name="Emerg. Microbes Infect.">
        <title>Comprehensive subspecies identification of 175 nontuberculous mycobacteria species based on 7547 genomic profiles.</title>
        <authorList>
            <person name="Matsumoto Y."/>
            <person name="Kinjo T."/>
            <person name="Motooka D."/>
            <person name="Nabeya D."/>
            <person name="Jung N."/>
            <person name="Uechi K."/>
            <person name="Horii T."/>
            <person name="Iida T."/>
            <person name="Fujita J."/>
            <person name="Nakamura S."/>
        </authorList>
    </citation>
    <scope>NUCLEOTIDE SEQUENCE [LARGE SCALE GENOMIC DNA]</scope>
    <source>
        <strain evidence="2 3">JCM 17423</strain>
    </source>
</reference>
<keyword evidence="3" id="KW-1185">Reference proteome</keyword>
<evidence type="ECO:0000256" key="1">
    <source>
        <dbReference type="SAM" id="SignalP"/>
    </source>
</evidence>
<protein>
    <recommendedName>
        <fullName evidence="4">PASTA domain-containing protein</fullName>
    </recommendedName>
</protein>
<sequence length="98" mass="9913">MAKIGSIASVATLLAAVSIATAAPSTPAPSGARSAQDVVDFLQKHGYEVILDKMGTLPLDQCGVAAVRPGRAISSIDATGGDREELLNGSSAYVLARC</sequence>
<feature type="chain" id="PRO_5042142204" description="PASTA domain-containing protein" evidence="1">
    <location>
        <begin position="23"/>
        <end position="98"/>
    </location>
</feature>
<gene>
    <name evidence="2" type="ORF">MLIT_25570</name>
</gene>
<evidence type="ECO:0000313" key="2">
    <source>
        <dbReference type="EMBL" id="BBY16965.1"/>
    </source>
</evidence>
<dbReference type="Proteomes" id="UP000466607">
    <property type="component" value="Chromosome"/>
</dbReference>
<feature type="signal peptide" evidence="1">
    <location>
        <begin position="1"/>
        <end position="22"/>
    </location>
</feature>
<proteinExistence type="predicted"/>
<evidence type="ECO:0000313" key="3">
    <source>
        <dbReference type="Proteomes" id="UP000466607"/>
    </source>
</evidence>
<dbReference type="RefSeq" id="WP_134053302.1">
    <property type="nucleotide sequence ID" value="NZ_AP022586.1"/>
</dbReference>
<dbReference type="EMBL" id="AP022586">
    <property type="protein sequence ID" value="BBY16965.1"/>
    <property type="molecule type" value="Genomic_DNA"/>
</dbReference>
<organism evidence="2 3">
    <name type="scientific">Mycolicibacterium litorale</name>
    <dbReference type="NCBI Taxonomy" id="758802"/>
    <lineage>
        <taxon>Bacteria</taxon>
        <taxon>Bacillati</taxon>
        <taxon>Actinomycetota</taxon>
        <taxon>Actinomycetes</taxon>
        <taxon>Mycobacteriales</taxon>
        <taxon>Mycobacteriaceae</taxon>
        <taxon>Mycolicibacterium</taxon>
    </lineage>
</organism>
<dbReference type="AlphaFoldDB" id="A0AAD1MTU0"/>
<name>A0AAD1MTU0_9MYCO</name>
<keyword evidence="1" id="KW-0732">Signal</keyword>